<dbReference type="Gene3D" id="3.40.630.30">
    <property type="match status" value="1"/>
</dbReference>
<dbReference type="SFLD" id="SFLDS00029">
    <property type="entry name" value="Radical_SAM"/>
    <property type="match status" value="1"/>
</dbReference>
<dbReference type="SFLD" id="SFLDF00344">
    <property type="entry name" value="ELP3-like"/>
    <property type="match status" value="1"/>
</dbReference>
<dbReference type="GO" id="GO:0051539">
    <property type="term" value="F:4 iron, 4 sulfur cluster binding"/>
    <property type="evidence" value="ECO:0007669"/>
    <property type="project" value="UniProtKB-KW"/>
</dbReference>
<comment type="cofactor">
    <cofactor evidence="15">
        <name>[4Fe-4S] cluster</name>
        <dbReference type="ChEBI" id="CHEBI:49883"/>
    </cofactor>
    <text evidence="15">Binds 1 [4Fe-4S] cluster. The cluster is coordinated with 3 cysteines and an exchangeable S-adenosyl-L-methionine.</text>
</comment>
<feature type="binding site" evidence="15">
    <location>
        <position position="95"/>
    </location>
    <ligand>
        <name>[4Fe-4S] cluster</name>
        <dbReference type="ChEBI" id="CHEBI:49883"/>
        <note>4Fe-4S-S-AdoMet</note>
    </ligand>
</feature>
<evidence type="ECO:0000313" key="18">
    <source>
        <dbReference type="EMBL" id="RZN63831.1"/>
    </source>
</evidence>
<evidence type="ECO:0000256" key="7">
    <source>
        <dbReference type="ARBA" id="ARBA00022694"/>
    </source>
</evidence>
<evidence type="ECO:0000256" key="10">
    <source>
        <dbReference type="ARBA" id="ARBA00023004"/>
    </source>
</evidence>
<name>A0A520KQJ1_METT2</name>
<dbReference type="PANTHER" id="PTHR11135:SF7">
    <property type="entry name" value="TRNA URIDINE(34) ACETYLTRANSFERASE"/>
    <property type="match status" value="1"/>
</dbReference>
<keyword evidence="5" id="KW-0808">Transferase</keyword>
<dbReference type="PANTHER" id="PTHR11135">
    <property type="entry name" value="HISTONE ACETYLTRANSFERASE-RELATED"/>
    <property type="match status" value="1"/>
</dbReference>
<dbReference type="Proteomes" id="UP000317158">
    <property type="component" value="Unassembled WGS sequence"/>
</dbReference>
<dbReference type="InterPro" id="IPR039661">
    <property type="entry name" value="ELP3"/>
</dbReference>
<dbReference type="InterPro" id="IPR007197">
    <property type="entry name" value="rSAM"/>
</dbReference>
<comment type="pathway">
    <text evidence="1">tRNA modification.</text>
</comment>
<dbReference type="EC" id="2.3.1.311" evidence="13"/>
<keyword evidence="11 15" id="KW-0411">Iron-sulfur</keyword>
<comment type="catalytic activity">
    <reaction evidence="14">
        <text>uridine(34) in tRNA + acetyl-CoA + S-adenosyl-L-methionine + H2O = 5-(carboxymethyl)uridine(34) in tRNA + 5'-deoxyadenosine + L-methionine + CoA + 2 H(+)</text>
        <dbReference type="Rhea" id="RHEA:61020"/>
        <dbReference type="Rhea" id="RHEA-COMP:10407"/>
        <dbReference type="Rhea" id="RHEA-COMP:11727"/>
        <dbReference type="ChEBI" id="CHEBI:15377"/>
        <dbReference type="ChEBI" id="CHEBI:15378"/>
        <dbReference type="ChEBI" id="CHEBI:17319"/>
        <dbReference type="ChEBI" id="CHEBI:57287"/>
        <dbReference type="ChEBI" id="CHEBI:57288"/>
        <dbReference type="ChEBI" id="CHEBI:57844"/>
        <dbReference type="ChEBI" id="CHEBI:59789"/>
        <dbReference type="ChEBI" id="CHEBI:65315"/>
        <dbReference type="ChEBI" id="CHEBI:74882"/>
        <dbReference type="EC" id="2.3.1.311"/>
    </reaction>
    <physiologicalReaction direction="left-to-right" evidence="14">
        <dbReference type="Rhea" id="RHEA:61021"/>
    </physiologicalReaction>
</comment>
<evidence type="ECO:0000256" key="8">
    <source>
        <dbReference type="ARBA" id="ARBA00022723"/>
    </source>
</evidence>
<evidence type="ECO:0000256" key="13">
    <source>
        <dbReference type="ARBA" id="ARBA00044771"/>
    </source>
</evidence>
<proteinExistence type="inferred from homology"/>
<organism evidence="18 19">
    <name type="scientific">Methanoliparum thermophilum</name>
    <dbReference type="NCBI Taxonomy" id="2491083"/>
    <lineage>
        <taxon>Archaea</taxon>
        <taxon>Methanobacteriati</taxon>
        <taxon>Methanobacteriota</taxon>
        <taxon>Candidatus Methanoliparia</taxon>
        <taxon>Candidatus Methanoliparales</taxon>
        <taxon>Candidatus Methanoliparaceae</taxon>
        <taxon>Candidatus Methanoliparum</taxon>
    </lineage>
</organism>
<comment type="similarity">
    <text evidence="2">Belongs to the ELP3 family.</text>
</comment>
<sequence length="535" mass="62121">MVDKTDSIEKIVNELITSRAFEEIEGDIGKTRVEQMMNRYKKDISKRTGVDKLLKNSEILKYLKDKRIKKYLIKKPTKTISGVAVIAVMTSPADCPHGRCIMCPGGLANNTPQSYTGFEPAALRGAQCNYDPYLQVRHRLEQLYTIGHPIGKVELIVMGGTFTSRDLSYQEYFIKECLRAMNEFYEDHGQKDKNQIVENEMAKIRNVGITFETRPDYCREKEIDTMLNLGGTKVELGVQTVYDYILEKIKRGHTVKDSIKANRLLRDSGLKVGFHMMLGLPSSDFDRDYDMFYEIYNNEDFKPDYLKIYPTLVTKGTELYDWWKKGLYKPCSTEDAVKLITEIKKITPPWVRIQRIQRDIPAPYIVDGVKKSNIRQMAQEILIKENKRCRCIRCREVGHVDKEPENIDLSLIKYDCSGGEEFFISYEDIANDILIGFTRLRFPASPYRREINKDTALIRELHIYGQMLNIGERSDDEDKKIWQHRNYGRLLISKAEEIAKDNGFKKLVICSGIGVREYYRKLGYSRDGIYMSKYL</sequence>
<evidence type="ECO:0000256" key="15">
    <source>
        <dbReference type="PIRSR" id="PIRSR005669-1"/>
    </source>
</evidence>
<keyword evidence="7" id="KW-0819">tRNA processing</keyword>
<evidence type="ECO:0000256" key="2">
    <source>
        <dbReference type="ARBA" id="ARBA00005494"/>
    </source>
</evidence>
<gene>
    <name evidence="18" type="ORF">EF806_06235</name>
</gene>
<feature type="binding site" evidence="15">
    <location>
        <position position="103"/>
    </location>
    <ligand>
        <name>[4Fe-4S] cluster</name>
        <dbReference type="ChEBI" id="CHEBI:49883"/>
        <note>4Fe-4S-S-AdoMet</note>
    </ligand>
</feature>
<dbReference type="NCBIfam" id="TIGR01211">
    <property type="entry name" value="ELP3"/>
    <property type="match status" value="1"/>
</dbReference>
<dbReference type="InterPro" id="IPR000182">
    <property type="entry name" value="GNAT_dom"/>
</dbReference>
<evidence type="ECO:0000313" key="19">
    <source>
        <dbReference type="Proteomes" id="UP000317158"/>
    </source>
</evidence>
<evidence type="ECO:0000256" key="14">
    <source>
        <dbReference type="ARBA" id="ARBA00047372"/>
    </source>
</evidence>
<dbReference type="PIRSF" id="PIRSF005669">
    <property type="entry name" value="Hist_AcTrfase_ELP3"/>
    <property type="match status" value="1"/>
</dbReference>
<dbReference type="SMART" id="SM00729">
    <property type="entry name" value="Elp3"/>
    <property type="match status" value="1"/>
</dbReference>
<keyword evidence="10 15" id="KW-0408">Iron</keyword>
<dbReference type="GO" id="GO:0000049">
    <property type="term" value="F:tRNA binding"/>
    <property type="evidence" value="ECO:0007669"/>
    <property type="project" value="UniProtKB-KW"/>
</dbReference>
<evidence type="ECO:0000259" key="17">
    <source>
        <dbReference type="PROSITE" id="PS51918"/>
    </source>
</evidence>
<comment type="caution">
    <text evidence="18">The sequence shown here is derived from an EMBL/GenBank/DDBJ whole genome shotgun (WGS) entry which is preliminary data.</text>
</comment>
<dbReference type="Pfam" id="PF16199">
    <property type="entry name" value="Radical_SAM_C"/>
    <property type="match status" value="1"/>
</dbReference>
<dbReference type="InterPro" id="IPR013785">
    <property type="entry name" value="Aldolase_TIM"/>
</dbReference>
<feature type="domain" description="N-acetyltransferase" evidence="16">
    <location>
        <begin position="372"/>
        <end position="535"/>
    </location>
</feature>
<dbReference type="InterPro" id="IPR032432">
    <property type="entry name" value="Radical_SAM_C"/>
</dbReference>
<dbReference type="GO" id="GO:0106261">
    <property type="term" value="F:tRNA uridine(34) acetyltransferase activity"/>
    <property type="evidence" value="ECO:0007669"/>
    <property type="project" value="UniProtKB-EC"/>
</dbReference>
<dbReference type="GO" id="GO:0002926">
    <property type="term" value="P:tRNA wobble base 5-methoxycarbonylmethyl-2-thiouridinylation"/>
    <property type="evidence" value="ECO:0007669"/>
    <property type="project" value="TreeGrafter"/>
</dbReference>
<dbReference type="InterPro" id="IPR016181">
    <property type="entry name" value="Acyl_CoA_acyltransferase"/>
</dbReference>
<dbReference type="EMBL" id="RXIF01000012">
    <property type="protein sequence ID" value="RZN63831.1"/>
    <property type="molecule type" value="Genomic_DNA"/>
</dbReference>
<feature type="domain" description="Radical SAM core" evidence="17">
    <location>
        <begin position="78"/>
        <end position="349"/>
    </location>
</feature>
<evidence type="ECO:0000256" key="3">
    <source>
        <dbReference type="ARBA" id="ARBA00022485"/>
    </source>
</evidence>
<dbReference type="InterPro" id="IPR034687">
    <property type="entry name" value="ELP3-like"/>
</dbReference>
<protein>
    <recommendedName>
        <fullName evidence="13">tRNA carboxymethyluridine synthase</fullName>
        <ecNumber evidence="13">2.3.1.311</ecNumber>
    </recommendedName>
</protein>
<evidence type="ECO:0000259" key="16">
    <source>
        <dbReference type="PROSITE" id="PS51186"/>
    </source>
</evidence>
<dbReference type="SFLD" id="SFLDG01086">
    <property type="entry name" value="elongater_protein-like"/>
    <property type="match status" value="1"/>
</dbReference>
<keyword evidence="8 15" id="KW-0479">Metal-binding</keyword>
<dbReference type="Gene3D" id="3.20.20.70">
    <property type="entry name" value="Aldolase class I"/>
    <property type="match status" value="1"/>
</dbReference>
<evidence type="ECO:0000256" key="1">
    <source>
        <dbReference type="ARBA" id="ARBA00005217"/>
    </source>
</evidence>
<dbReference type="PROSITE" id="PS51918">
    <property type="entry name" value="RADICAL_SAM"/>
    <property type="match status" value="1"/>
</dbReference>
<evidence type="ECO:0000256" key="12">
    <source>
        <dbReference type="ARBA" id="ARBA00023315"/>
    </source>
</evidence>
<dbReference type="InterPro" id="IPR058240">
    <property type="entry name" value="rSAM_sf"/>
</dbReference>
<evidence type="ECO:0000256" key="6">
    <source>
        <dbReference type="ARBA" id="ARBA00022691"/>
    </source>
</evidence>
<feature type="binding site" evidence="15">
    <location>
        <position position="100"/>
    </location>
    <ligand>
        <name>[4Fe-4S] cluster</name>
        <dbReference type="ChEBI" id="CHEBI:49883"/>
        <note>4Fe-4S-S-AdoMet</note>
    </ligand>
</feature>
<keyword evidence="12" id="KW-0012">Acyltransferase</keyword>
<dbReference type="GO" id="GO:0005737">
    <property type="term" value="C:cytoplasm"/>
    <property type="evidence" value="ECO:0007669"/>
    <property type="project" value="TreeGrafter"/>
</dbReference>
<dbReference type="SUPFAM" id="SSF55729">
    <property type="entry name" value="Acyl-CoA N-acyltransferases (Nat)"/>
    <property type="match status" value="1"/>
</dbReference>
<dbReference type="SUPFAM" id="SSF102114">
    <property type="entry name" value="Radical SAM enzymes"/>
    <property type="match status" value="1"/>
</dbReference>
<accession>A0A520KQJ1</accession>
<dbReference type="InterPro" id="IPR006638">
    <property type="entry name" value="Elp3/MiaA/NifB-like_rSAM"/>
</dbReference>
<reference evidence="18 19" key="1">
    <citation type="journal article" date="2019" name="Nat. Microbiol.">
        <title>Wide diversity of methane and short-chain alkane metabolisms in uncultured archaea.</title>
        <authorList>
            <person name="Borrel G."/>
            <person name="Adam P.S."/>
            <person name="McKay L.J."/>
            <person name="Chen L.X."/>
            <person name="Sierra-Garcia I.N."/>
            <person name="Sieber C.M."/>
            <person name="Letourneur Q."/>
            <person name="Ghozlane A."/>
            <person name="Andersen G.L."/>
            <person name="Li W.J."/>
            <person name="Hallam S.J."/>
            <person name="Muyzer G."/>
            <person name="de Oliveira V.M."/>
            <person name="Inskeep W.P."/>
            <person name="Banfield J.F."/>
            <person name="Gribaldo S."/>
        </authorList>
    </citation>
    <scope>NUCLEOTIDE SEQUENCE [LARGE SCALE GENOMIC DNA]</scope>
    <source>
        <strain evidence="18">NM1a</strain>
    </source>
</reference>
<evidence type="ECO:0000256" key="5">
    <source>
        <dbReference type="ARBA" id="ARBA00022679"/>
    </source>
</evidence>
<evidence type="ECO:0000256" key="11">
    <source>
        <dbReference type="ARBA" id="ARBA00023014"/>
    </source>
</evidence>
<keyword evidence="9" id="KW-0694">RNA-binding</keyword>
<keyword evidence="6" id="KW-0949">S-adenosyl-L-methionine</keyword>
<keyword evidence="4" id="KW-0820">tRNA-binding</keyword>
<dbReference type="PROSITE" id="PS51186">
    <property type="entry name" value="GNAT"/>
    <property type="match status" value="1"/>
</dbReference>
<keyword evidence="3" id="KW-0004">4Fe-4S</keyword>
<evidence type="ECO:0000256" key="4">
    <source>
        <dbReference type="ARBA" id="ARBA00022555"/>
    </source>
</evidence>
<dbReference type="Pfam" id="PF04055">
    <property type="entry name" value="Radical_SAM"/>
    <property type="match status" value="1"/>
</dbReference>
<dbReference type="GO" id="GO:0046872">
    <property type="term" value="F:metal ion binding"/>
    <property type="evidence" value="ECO:0007669"/>
    <property type="project" value="UniProtKB-KW"/>
</dbReference>
<evidence type="ECO:0000256" key="9">
    <source>
        <dbReference type="ARBA" id="ARBA00022884"/>
    </source>
</evidence>
<dbReference type="AlphaFoldDB" id="A0A520KQJ1"/>